<dbReference type="SUPFAM" id="SSF52540">
    <property type="entry name" value="P-loop containing nucleoside triphosphate hydrolases"/>
    <property type="match status" value="1"/>
</dbReference>
<dbReference type="Pfam" id="PF03459">
    <property type="entry name" value="TOBE"/>
    <property type="match status" value="1"/>
</dbReference>
<dbReference type="InterPro" id="IPR050093">
    <property type="entry name" value="ABC_SmlMolc_Importer"/>
</dbReference>
<keyword evidence="2 5" id="KW-0500">Molybdenum</keyword>
<sequence>MLEIRHLYKDFKRFCISDINLKINRDDYFVLLGASGAGKSVLLELIAGIIRPDSGSILLNGKEITLLPVDKRKTGLIFQTPAIFPHLTVKQNIAFPLFAATRQLVEPKVRSLAEQTGISHLLNEKPAKLSGGELQRLALARTLASEPLMLLLDEPLSAVDTPMKSSLRGLLRGLNRDGMPMLHVTHDFEEAVALATKMAVIENGSIIQTGTPSEIINQPKSGFAAGFTGEQNFFKSEIKGLYAFIEAGSSGKDRFRIHLNEIFEEGPASILIRSSHVIVAKEEPELSTTNNFSGRITSISPLREGYEICIENGLRFYARITRDALDKLSLAPGQEAWACFKASAVEVIR</sequence>
<dbReference type="InterPro" id="IPR005116">
    <property type="entry name" value="Transp-assoc_OB_typ1"/>
</dbReference>
<dbReference type="InterPro" id="IPR017871">
    <property type="entry name" value="ABC_transporter-like_CS"/>
</dbReference>
<dbReference type="PROSITE" id="PS00211">
    <property type="entry name" value="ABC_TRANSPORTER_1"/>
    <property type="match status" value="1"/>
</dbReference>
<proteinExistence type="predicted"/>
<evidence type="ECO:0000259" key="7">
    <source>
        <dbReference type="PROSITE" id="PS51866"/>
    </source>
</evidence>
<feature type="domain" description="ABC transporter" evidence="6">
    <location>
        <begin position="2"/>
        <end position="228"/>
    </location>
</feature>
<evidence type="ECO:0000256" key="2">
    <source>
        <dbReference type="ARBA" id="ARBA00022505"/>
    </source>
</evidence>
<dbReference type="GO" id="GO:0015689">
    <property type="term" value="P:molybdate ion transport"/>
    <property type="evidence" value="ECO:0007669"/>
    <property type="project" value="InterPro"/>
</dbReference>
<dbReference type="EMBL" id="DF968183">
    <property type="protein sequence ID" value="GAP45055.1"/>
    <property type="molecule type" value="Genomic_DNA"/>
</dbReference>
<dbReference type="PROSITE" id="PS51866">
    <property type="entry name" value="MOP"/>
    <property type="match status" value="1"/>
</dbReference>
<dbReference type="Gene3D" id="2.40.50.100">
    <property type="match status" value="1"/>
</dbReference>
<feature type="domain" description="Mop" evidence="7">
    <location>
        <begin position="285"/>
        <end position="349"/>
    </location>
</feature>
<dbReference type="InterPro" id="IPR008995">
    <property type="entry name" value="Mo/tungstate-bd_C_term_dom"/>
</dbReference>
<evidence type="ECO:0000259" key="6">
    <source>
        <dbReference type="PROSITE" id="PS50893"/>
    </source>
</evidence>
<name>A0A0S7C7L8_9BACT</name>
<dbReference type="OrthoDB" id="1114670at2"/>
<dbReference type="AlphaFoldDB" id="A0A0S7C7L8"/>
<evidence type="ECO:0000256" key="1">
    <source>
        <dbReference type="ARBA" id="ARBA00022448"/>
    </source>
</evidence>
<reference evidence="8" key="1">
    <citation type="journal article" date="2015" name="Genome Announc.">
        <title>Draft Genome Sequence of Bacteroidales Strain TBC1, a Novel Isolate from a Methanogenic Wastewater Treatment System.</title>
        <authorList>
            <person name="Tourlousse D.M."/>
            <person name="Matsuura N."/>
            <person name="Sun L."/>
            <person name="Toyonaga M."/>
            <person name="Kuroda K."/>
            <person name="Ohashi A."/>
            <person name="Cruz R."/>
            <person name="Yamaguchi T."/>
            <person name="Sekiguchi Y."/>
        </authorList>
    </citation>
    <scope>NUCLEOTIDE SEQUENCE [LARGE SCALE GENOMIC DNA]</scope>
    <source>
        <strain evidence="8">TBC1</strain>
    </source>
</reference>
<organism evidence="8">
    <name type="scientific">Lentimicrobium saccharophilum</name>
    <dbReference type="NCBI Taxonomy" id="1678841"/>
    <lineage>
        <taxon>Bacteria</taxon>
        <taxon>Pseudomonadati</taxon>
        <taxon>Bacteroidota</taxon>
        <taxon>Bacteroidia</taxon>
        <taxon>Bacteroidales</taxon>
        <taxon>Lentimicrobiaceae</taxon>
        <taxon>Lentimicrobium</taxon>
    </lineage>
</organism>
<dbReference type="Proteomes" id="UP000053091">
    <property type="component" value="Unassembled WGS sequence"/>
</dbReference>
<evidence type="ECO:0000256" key="3">
    <source>
        <dbReference type="ARBA" id="ARBA00022741"/>
    </source>
</evidence>
<keyword evidence="3" id="KW-0547">Nucleotide-binding</keyword>
<dbReference type="SMART" id="SM00382">
    <property type="entry name" value="AAA"/>
    <property type="match status" value="1"/>
</dbReference>
<dbReference type="Pfam" id="PF00005">
    <property type="entry name" value="ABC_tran"/>
    <property type="match status" value="1"/>
</dbReference>
<dbReference type="InterPro" id="IPR003593">
    <property type="entry name" value="AAA+_ATPase"/>
</dbReference>
<evidence type="ECO:0000256" key="4">
    <source>
        <dbReference type="ARBA" id="ARBA00022840"/>
    </source>
</evidence>
<keyword evidence="1" id="KW-0813">Transport</keyword>
<dbReference type="SUPFAM" id="SSF50331">
    <property type="entry name" value="MOP-like"/>
    <property type="match status" value="1"/>
</dbReference>
<dbReference type="InterPro" id="IPR004606">
    <property type="entry name" value="Mop_domain"/>
</dbReference>
<dbReference type="PANTHER" id="PTHR42781:SF4">
    <property type="entry name" value="SPERMIDINE_PUTRESCINE IMPORT ATP-BINDING PROTEIN POTA"/>
    <property type="match status" value="1"/>
</dbReference>
<evidence type="ECO:0000313" key="9">
    <source>
        <dbReference type="Proteomes" id="UP000053091"/>
    </source>
</evidence>
<dbReference type="InterPro" id="IPR027417">
    <property type="entry name" value="P-loop_NTPase"/>
</dbReference>
<evidence type="ECO:0000256" key="5">
    <source>
        <dbReference type="PROSITE-ProRule" id="PRU01213"/>
    </source>
</evidence>
<dbReference type="GO" id="GO:0016887">
    <property type="term" value="F:ATP hydrolysis activity"/>
    <property type="evidence" value="ECO:0007669"/>
    <property type="project" value="InterPro"/>
</dbReference>
<dbReference type="STRING" id="1678841.TBC1_12872"/>
<dbReference type="Gene3D" id="3.40.50.300">
    <property type="entry name" value="P-loop containing nucleotide triphosphate hydrolases"/>
    <property type="match status" value="1"/>
</dbReference>
<gene>
    <name evidence="8" type="ORF">TBC1_12872</name>
</gene>
<keyword evidence="4" id="KW-0067">ATP-binding</keyword>
<evidence type="ECO:0000313" key="8">
    <source>
        <dbReference type="EMBL" id="GAP45055.1"/>
    </source>
</evidence>
<dbReference type="InterPro" id="IPR003439">
    <property type="entry name" value="ABC_transporter-like_ATP-bd"/>
</dbReference>
<keyword evidence="9" id="KW-1185">Reference proteome</keyword>
<protein>
    <submittedName>
        <fullName evidence="8">ABC-type Fe3+/spermidine/putrescine transport system, ATPase component</fullName>
    </submittedName>
</protein>
<dbReference type="RefSeq" id="WP_062045122.1">
    <property type="nucleotide sequence ID" value="NZ_DF968183.1"/>
</dbReference>
<dbReference type="PROSITE" id="PS50893">
    <property type="entry name" value="ABC_TRANSPORTER_2"/>
    <property type="match status" value="1"/>
</dbReference>
<dbReference type="GO" id="GO:0005524">
    <property type="term" value="F:ATP binding"/>
    <property type="evidence" value="ECO:0007669"/>
    <property type="project" value="UniProtKB-KW"/>
</dbReference>
<accession>A0A0S7C7L8</accession>
<dbReference type="PANTHER" id="PTHR42781">
    <property type="entry name" value="SPERMIDINE/PUTRESCINE IMPORT ATP-BINDING PROTEIN POTA"/>
    <property type="match status" value="1"/>
</dbReference>